<evidence type="ECO:0000313" key="1">
    <source>
        <dbReference type="EMBL" id="KAH9698123.1"/>
    </source>
</evidence>
<organism evidence="1 2">
    <name type="scientific">Citrus sinensis</name>
    <name type="common">Sweet orange</name>
    <name type="synonym">Citrus aurantium var. sinensis</name>
    <dbReference type="NCBI Taxonomy" id="2711"/>
    <lineage>
        <taxon>Eukaryota</taxon>
        <taxon>Viridiplantae</taxon>
        <taxon>Streptophyta</taxon>
        <taxon>Embryophyta</taxon>
        <taxon>Tracheophyta</taxon>
        <taxon>Spermatophyta</taxon>
        <taxon>Magnoliopsida</taxon>
        <taxon>eudicotyledons</taxon>
        <taxon>Gunneridae</taxon>
        <taxon>Pentapetalae</taxon>
        <taxon>rosids</taxon>
        <taxon>malvids</taxon>
        <taxon>Sapindales</taxon>
        <taxon>Rutaceae</taxon>
        <taxon>Aurantioideae</taxon>
        <taxon>Citrus</taxon>
    </lineage>
</organism>
<proteinExistence type="predicted"/>
<name>A0ACB8IM96_CITSI</name>
<sequence length="614" mass="69117">MRRRRRKKKPSPPKTPCRPHLAGPLDDPESDQPLPIYKKALRQLQRESSFKPVSAPQKIKSYLMFSSSTQSYQESFPPFERHTDPQTKVVSQPYVQSPITTSGAPEAPKQYEAVLNWQTQNASAQNQALHHLGKKIDKVASHVSQTETKVDTITARLEQIYSNMQNIISELDIDLRTMINNRIWGPEFNKKEAKIRQLKAELARIDADKAQPSIFTKTQSIPIPAPLFTSYQLFYTPSKQSTYDQFFGLSHLHNIPSVPPPKTTSPKRPKSKVKISKPLPKEDLQQVLEDSPRATPEPPKKDKAPAYQYHYQQIDTQNNDSDSTSEESLPSTDNFSSSEQTSSDSESQYADISGLLMATKIKDPSTSTPVVDTLIAEEFSDDNDDVQGSQTEPTPSVPPVSKKSSKPSSSPWFTFDDIPRHKWQARHQEFAAWIDVQMTSPTAQSERVLREFCSRFTGSLRDWMSMLYYKLNGFNDPSLKHVFTASLPPELQPELQRQLTTFNLDIANVSLGKIFQLTMLCLDKICEQKDFFKDLIEHKEPFASACKKPSSAYDSSKTFTDSESEYADITGMATETADPSASTSTPIVDDNPSDQASHTDPVPPPVHVWICLGI</sequence>
<gene>
    <name evidence="1" type="ORF">KPL71_023891</name>
</gene>
<keyword evidence="2" id="KW-1185">Reference proteome</keyword>
<dbReference type="Proteomes" id="UP000829398">
    <property type="component" value="Chromosome 8"/>
</dbReference>
<comment type="caution">
    <text evidence="1">The sequence shown here is derived from an EMBL/GenBank/DDBJ whole genome shotgun (WGS) entry which is preliminary data.</text>
</comment>
<evidence type="ECO:0000313" key="2">
    <source>
        <dbReference type="Proteomes" id="UP000829398"/>
    </source>
</evidence>
<accession>A0ACB8IM96</accession>
<protein>
    <submittedName>
        <fullName evidence="1">Uncharacterized protein</fullName>
    </submittedName>
</protein>
<reference evidence="2" key="1">
    <citation type="journal article" date="2023" name="Hortic. Res.">
        <title>A chromosome-level phased genome enabling allele-level studies in sweet orange: a case study on citrus Huanglongbing tolerance.</title>
        <authorList>
            <person name="Wu B."/>
            <person name="Yu Q."/>
            <person name="Deng Z."/>
            <person name="Duan Y."/>
            <person name="Luo F."/>
            <person name="Gmitter F. Jr."/>
        </authorList>
    </citation>
    <scope>NUCLEOTIDE SEQUENCE [LARGE SCALE GENOMIC DNA]</scope>
    <source>
        <strain evidence="2">cv. Valencia</strain>
    </source>
</reference>
<dbReference type="EMBL" id="CM039177">
    <property type="protein sequence ID" value="KAH9698123.1"/>
    <property type="molecule type" value="Genomic_DNA"/>
</dbReference>